<feature type="domain" description="Core-binding (CB)" evidence="13">
    <location>
        <begin position="2"/>
        <end position="85"/>
    </location>
</feature>
<dbReference type="GO" id="GO:0051301">
    <property type="term" value="P:cell division"/>
    <property type="evidence" value="ECO:0007669"/>
    <property type="project" value="UniProtKB-KW"/>
</dbReference>
<dbReference type="InterPro" id="IPR010998">
    <property type="entry name" value="Integrase_recombinase_N"/>
</dbReference>
<feature type="active site" evidence="11">
    <location>
        <position position="146"/>
    </location>
</feature>
<keyword evidence="10 11" id="KW-0131">Cell cycle</keyword>
<gene>
    <name evidence="11 14" type="primary">xerD</name>
    <name evidence="14" type="ORF">KX01_681</name>
</gene>
<keyword evidence="9 11" id="KW-0233">DNA recombination</keyword>
<feature type="active site" evidence="11">
    <location>
        <position position="241"/>
    </location>
</feature>
<evidence type="ECO:0000256" key="8">
    <source>
        <dbReference type="ARBA" id="ARBA00023125"/>
    </source>
</evidence>
<dbReference type="InterPro" id="IPR044068">
    <property type="entry name" value="CB"/>
</dbReference>
<dbReference type="PROSITE" id="PS51898">
    <property type="entry name" value="TYR_RECOMBINASE"/>
    <property type="match status" value="1"/>
</dbReference>
<dbReference type="NCBIfam" id="NF001399">
    <property type="entry name" value="PRK00283.1"/>
    <property type="match status" value="1"/>
</dbReference>
<evidence type="ECO:0000256" key="6">
    <source>
        <dbReference type="ARBA" id="ARBA00022829"/>
    </source>
</evidence>
<evidence type="ECO:0000259" key="13">
    <source>
        <dbReference type="PROSITE" id="PS51900"/>
    </source>
</evidence>
<dbReference type="GO" id="GO:0005737">
    <property type="term" value="C:cytoplasm"/>
    <property type="evidence" value="ECO:0007669"/>
    <property type="project" value="UniProtKB-SubCell"/>
</dbReference>
<dbReference type="Gene3D" id="1.10.443.10">
    <property type="entry name" value="Intergrase catalytic core"/>
    <property type="match status" value="1"/>
</dbReference>
<dbReference type="EMBL" id="CP009654">
    <property type="protein sequence ID" value="APC97991.1"/>
    <property type="molecule type" value="Genomic_DNA"/>
</dbReference>
<reference evidence="15" key="1">
    <citation type="submission" date="2014-10" db="EMBL/GenBank/DDBJ databases">
        <authorList>
            <person name="Kuske C.R."/>
            <person name="Challacombe J.F."/>
            <person name="Daligault H.E."/>
            <person name="Davenport K.W."/>
            <person name="Johnson S.L."/>
            <person name="Siddaramappa S."/>
            <person name="Petersen J.M."/>
        </authorList>
    </citation>
    <scope>NUCLEOTIDE SEQUENCE [LARGE SCALE GENOMIC DNA]</scope>
    <source>
        <strain evidence="15">CA97-1460</strain>
    </source>
</reference>
<dbReference type="Gene3D" id="1.10.150.130">
    <property type="match status" value="1"/>
</dbReference>
<dbReference type="RefSeq" id="WP_071663647.1">
    <property type="nucleotide sequence ID" value="NZ_CP009654.1"/>
</dbReference>
<feature type="active site" evidence="11">
    <location>
        <position position="170"/>
    </location>
</feature>
<dbReference type="NCBIfam" id="NF040815">
    <property type="entry name" value="recomb_XerA_Arch"/>
    <property type="match status" value="1"/>
</dbReference>
<comment type="similarity">
    <text evidence="2 11">Belongs to the 'phage' integrase family. XerD subfamily.</text>
</comment>
<dbReference type="InterPro" id="IPR050090">
    <property type="entry name" value="Tyrosine_recombinase_XerCD"/>
</dbReference>
<dbReference type="InterPro" id="IPR004107">
    <property type="entry name" value="Integrase_SAM-like_N"/>
</dbReference>
<keyword evidence="4 11" id="KW-0963">Cytoplasm</keyword>
<evidence type="ECO:0000256" key="10">
    <source>
        <dbReference type="ARBA" id="ARBA00023306"/>
    </source>
</evidence>
<accession>A0A1J0KW84</accession>
<protein>
    <recommendedName>
        <fullName evidence="3 11">Tyrosine recombinase XerD</fullName>
    </recommendedName>
</protein>
<dbReference type="Pfam" id="PF02899">
    <property type="entry name" value="Phage_int_SAM_1"/>
    <property type="match status" value="1"/>
</dbReference>
<dbReference type="GO" id="GO:0009037">
    <property type="term" value="F:tyrosine-based site-specific recombinase activity"/>
    <property type="evidence" value="ECO:0007669"/>
    <property type="project" value="UniProtKB-UniRule"/>
</dbReference>
<dbReference type="SUPFAM" id="SSF56349">
    <property type="entry name" value="DNA breaking-rejoining enzymes"/>
    <property type="match status" value="1"/>
</dbReference>
<dbReference type="NCBIfam" id="TIGR02225">
    <property type="entry name" value="recomb_XerD"/>
    <property type="match status" value="1"/>
</dbReference>
<dbReference type="InterPro" id="IPR013762">
    <property type="entry name" value="Integrase-like_cat_sf"/>
</dbReference>
<dbReference type="InterPro" id="IPR011932">
    <property type="entry name" value="Recomb_XerD"/>
</dbReference>
<feature type="domain" description="Tyr recombinase" evidence="12">
    <location>
        <begin position="106"/>
        <end position="289"/>
    </location>
</feature>
<sequence>MDSVSGLIDIFLDNLWLEAGLSKNTISSYRTDLNFLQKYYSKKDISTIDFDHLYEFISYRASNNYSSRSNARMISTFRKFYGWLYKNKYISENPAIKLQLPKLQKSLPKDMTEADVEKLLEAPDLKEDIGVRDKAMLELMYATGLRVSELVSLNIDDIDMNIGLIRVLGKGSKERIVPIGEYALEYLQKYMSEVRPQLLESLKERALFLSKHFKRITRQSFWHRIKNYTLLAGISSEISPHTLRHAFATHLLNNGADLRSVQMLLGHSSVSTTTIYTHISQNRLQQVYQKHHPRG</sequence>
<keyword evidence="5 11" id="KW-0132">Cell division</keyword>
<evidence type="ECO:0000256" key="5">
    <source>
        <dbReference type="ARBA" id="ARBA00022618"/>
    </source>
</evidence>
<feature type="active site" evidence="11">
    <location>
        <position position="244"/>
    </location>
</feature>
<dbReference type="KEGG" id="frc:KX01_681"/>
<keyword evidence="15" id="KW-1185">Reference proteome</keyword>
<evidence type="ECO:0000256" key="11">
    <source>
        <dbReference type="HAMAP-Rule" id="MF_01807"/>
    </source>
</evidence>
<dbReference type="HAMAP" id="MF_01808">
    <property type="entry name" value="Recomb_XerC_XerD"/>
    <property type="match status" value="1"/>
</dbReference>
<feature type="active site" evidence="11">
    <location>
        <position position="267"/>
    </location>
</feature>
<dbReference type="Pfam" id="PF00589">
    <property type="entry name" value="Phage_integrase"/>
    <property type="match status" value="1"/>
</dbReference>
<evidence type="ECO:0000259" key="12">
    <source>
        <dbReference type="PROSITE" id="PS51898"/>
    </source>
</evidence>
<dbReference type="InterPro" id="IPR011010">
    <property type="entry name" value="DNA_brk_join_enz"/>
</dbReference>
<dbReference type="PANTHER" id="PTHR30349:SF90">
    <property type="entry name" value="TYROSINE RECOMBINASE XERD"/>
    <property type="match status" value="1"/>
</dbReference>
<comment type="subcellular location">
    <subcellularLocation>
        <location evidence="1 11">Cytoplasm</location>
    </subcellularLocation>
</comment>
<organism evidence="14 15">
    <name type="scientific">Francisella frigiditurris</name>
    <dbReference type="NCBI Taxonomy" id="1542390"/>
    <lineage>
        <taxon>Bacteria</taxon>
        <taxon>Pseudomonadati</taxon>
        <taxon>Pseudomonadota</taxon>
        <taxon>Gammaproteobacteria</taxon>
        <taxon>Thiotrichales</taxon>
        <taxon>Francisellaceae</taxon>
        <taxon>Francisella</taxon>
    </lineage>
</organism>
<dbReference type="CDD" id="cd00798">
    <property type="entry name" value="INT_XerDC_C"/>
    <property type="match status" value="1"/>
</dbReference>
<evidence type="ECO:0000256" key="9">
    <source>
        <dbReference type="ARBA" id="ARBA00023172"/>
    </source>
</evidence>
<keyword evidence="6 11" id="KW-0159">Chromosome partition</keyword>
<evidence type="ECO:0000256" key="2">
    <source>
        <dbReference type="ARBA" id="ARBA00010450"/>
    </source>
</evidence>
<dbReference type="STRING" id="1542390.KX01_681"/>
<comment type="function">
    <text evidence="11">Site-specific tyrosine recombinase, which acts by catalyzing the cutting and rejoining of the recombining DNA molecules. The XerC-XerD complex is essential to convert dimers of the bacterial chromosome into monomers to permit their segregation at cell division. It also contributes to the segregational stability of plasmids.</text>
</comment>
<feature type="active site" description="O-(3'-phospho-DNA)-tyrosine intermediate" evidence="11">
    <location>
        <position position="276"/>
    </location>
</feature>
<comment type="subunit">
    <text evidence="11">Forms a cyclic heterotetrameric complex composed of two molecules of XerC and two molecules of XerD.</text>
</comment>
<dbReference type="PROSITE" id="PS51900">
    <property type="entry name" value="CB"/>
    <property type="match status" value="1"/>
</dbReference>
<evidence type="ECO:0000256" key="7">
    <source>
        <dbReference type="ARBA" id="ARBA00022908"/>
    </source>
</evidence>
<name>A0A1J0KW84_9GAMM</name>
<dbReference type="GO" id="GO:0007059">
    <property type="term" value="P:chromosome segregation"/>
    <property type="evidence" value="ECO:0007669"/>
    <property type="project" value="UniProtKB-UniRule"/>
</dbReference>
<dbReference type="AlphaFoldDB" id="A0A1J0KW84"/>
<proteinExistence type="inferred from homology"/>
<evidence type="ECO:0000256" key="4">
    <source>
        <dbReference type="ARBA" id="ARBA00022490"/>
    </source>
</evidence>
<evidence type="ECO:0000256" key="1">
    <source>
        <dbReference type="ARBA" id="ARBA00004496"/>
    </source>
</evidence>
<dbReference type="GO" id="GO:0006313">
    <property type="term" value="P:DNA transposition"/>
    <property type="evidence" value="ECO:0007669"/>
    <property type="project" value="UniProtKB-UniRule"/>
</dbReference>
<dbReference type="OrthoDB" id="9801717at2"/>
<evidence type="ECO:0000313" key="15">
    <source>
        <dbReference type="Proteomes" id="UP000182521"/>
    </source>
</evidence>
<dbReference type="InterPro" id="IPR002104">
    <property type="entry name" value="Integrase_catalytic"/>
</dbReference>
<keyword evidence="8 11" id="KW-0238">DNA-binding</keyword>
<evidence type="ECO:0000313" key="14">
    <source>
        <dbReference type="EMBL" id="APC97991.1"/>
    </source>
</evidence>
<evidence type="ECO:0000256" key="3">
    <source>
        <dbReference type="ARBA" id="ARBA00015810"/>
    </source>
</evidence>
<dbReference type="HAMAP" id="MF_01807">
    <property type="entry name" value="Recomb_XerD"/>
    <property type="match status" value="1"/>
</dbReference>
<dbReference type="Proteomes" id="UP000182521">
    <property type="component" value="Chromosome"/>
</dbReference>
<dbReference type="InterPro" id="IPR023009">
    <property type="entry name" value="Tyrosine_recombinase_XerC/XerD"/>
</dbReference>
<keyword evidence="7 11" id="KW-0229">DNA integration</keyword>
<dbReference type="GO" id="GO:0003677">
    <property type="term" value="F:DNA binding"/>
    <property type="evidence" value="ECO:0007669"/>
    <property type="project" value="UniProtKB-UniRule"/>
</dbReference>
<dbReference type="PANTHER" id="PTHR30349">
    <property type="entry name" value="PHAGE INTEGRASE-RELATED"/>
    <property type="match status" value="1"/>
</dbReference>